<evidence type="ECO:0000313" key="2">
    <source>
        <dbReference type="Proteomes" id="UP000323012"/>
    </source>
</evidence>
<dbReference type="AlphaFoldDB" id="A0AB74N511"/>
<accession>A0AB74N511</accession>
<reference evidence="1 2" key="1">
    <citation type="submission" date="2019-08" db="EMBL/GenBank/DDBJ databases">
        <title>Whole genome sequencing of Aggregatibacter actinomycetemcomitans cultured from blood stream infections in Denmark reveals a novel phylogenetic lineage expressing serotype a membrane O polysaccharide.</title>
        <authorList>
            <person name="Nedergaard S."/>
            <person name="Kobel C.M."/>
            <person name="Nielsen M.B."/>
            <person name="Moeller R.T."/>
            <person name="Jensen A.B."/>
            <person name="Noerskov-Lauritsen N."/>
        </authorList>
    </citation>
    <scope>NUCLEOTIDE SEQUENCE [LARGE SCALE GENOMIC DNA]</scope>
    <source>
        <strain evidence="1 2">PN_563</strain>
    </source>
</reference>
<sequence length="105" mass="12197">MERKVKAKQRDFNVFANKFFNLLSSRAKNSERLNFISKLSKNSAGSIADFKRLSRSFVKALRRFAHKVQWVFPAFFTPPRRPAIFPYAVLTVLPPAFYPIRLTTS</sequence>
<gene>
    <name evidence="1" type="ORF">FXB79_05830</name>
</gene>
<name>A0AB74N511_AGGAC</name>
<protein>
    <submittedName>
        <fullName evidence="1">Uncharacterized protein</fullName>
    </submittedName>
</protein>
<evidence type="ECO:0000313" key="1">
    <source>
        <dbReference type="EMBL" id="TYA39061.1"/>
    </source>
</evidence>
<dbReference type="Proteomes" id="UP000323012">
    <property type="component" value="Unassembled WGS sequence"/>
</dbReference>
<dbReference type="EMBL" id="VSED01000012">
    <property type="protein sequence ID" value="TYA39061.1"/>
    <property type="molecule type" value="Genomic_DNA"/>
</dbReference>
<proteinExistence type="predicted"/>
<organism evidence="1 2">
    <name type="scientific">Aggregatibacter actinomycetemcomitans</name>
    <name type="common">Actinobacillus actinomycetemcomitans</name>
    <name type="synonym">Haemophilus actinomycetemcomitans</name>
    <dbReference type="NCBI Taxonomy" id="714"/>
    <lineage>
        <taxon>Bacteria</taxon>
        <taxon>Pseudomonadati</taxon>
        <taxon>Pseudomonadota</taxon>
        <taxon>Gammaproteobacteria</taxon>
        <taxon>Pasteurellales</taxon>
        <taxon>Pasteurellaceae</taxon>
        <taxon>Aggregatibacter</taxon>
    </lineage>
</organism>
<comment type="caution">
    <text evidence="1">The sequence shown here is derived from an EMBL/GenBank/DDBJ whole genome shotgun (WGS) entry which is preliminary data.</text>
</comment>